<sequence length="150" mass="16024">MHRRLLARTAPLGLVLALALTGCGTDDGSDPNTPSGEATERTSTPEPSETPTETESAEPEEELPSNVITITRQGGKITPNGERVKVPLGEEITLAIEADEAGELHVHSTPEQEISYKKGISAHQLTFKQPGVVEVESHEPDVVVLQLQVS</sequence>
<evidence type="ECO:0000256" key="1">
    <source>
        <dbReference type="SAM" id="MobiDB-lite"/>
    </source>
</evidence>
<dbReference type="RefSeq" id="WP_135266419.1">
    <property type="nucleotide sequence ID" value="NZ_CP038436.1"/>
</dbReference>
<keyword evidence="4" id="KW-1185">Reference proteome</keyword>
<dbReference type="KEGG" id="nsn:EXE58_02490"/>
<feature type="compositionally biased region" description="Low complexity" evidence="1">
    <location>
        <begin position="41"/>
        <end position="54"/>
    </location>
</feature>
<keyword evidence="2" id="KW-0732">Signal</keyword>
<evidence type="ECO:0000256" key="2">
    <source>
        <dbReference type="SAM" id="SignalP"/>
    </source>
</evidence>
<protein>
    <recommendedName>
        <fullName evidence="5">EfeO-type cupredoxin-like domain-containing protein</fullName>
    </recommendedName>
</protein>
<dbReference type="Proteomes" id="UP000294853">
    <property type="component" value="Chromosome"/>
</dbReference>
<evidence type="ECO:0008006" key="5">
    <source>
        <dbReference type="Google" id="ProtNLM"/>
    </source>
</evidence>
<dbReference type="PROSITE" id="PS51257">
    <property type="entry name" value="PROKAR_LIPOPROTEIN"/>
    <property type="match status" value="1"/>
</dbReference>
<feature type="chain" id="PRO_5039170655" description="EfeO-type cupredoxin-like domain-containing protein" evidence="2">
    <location>
        <begin position="25"/>
        <end position="150"/>
    </location>
</feature>
<reference evidence="3 4" key="1">
    <citation type="submission" date="2019-03" db="EMBL/GenBank/DDBJ databases">
        <title>Three New Species of Nocardioides, Nocardioides euryhalodurans sp. nov., Nocardioides seonyuensis sp. nov. and Nocardioides eburneoflavus sp. nov. Iolated from Soil.</title>
        <authorList>
            <person name="Roh S.G."/>
            <person name="Lee C."/>
            <person name="Kim M.-K."/>
            <person name="Kim S.B."/>
        </authorList>
    </citation>
    <scope>NUCLEOTIDE SEQUENCE [LARGE SCALE GENOMIC DNA]</scope>
    <source>
        <strain evidence="3 4">MMS17-SY207-3</strain>
    </source>
</reference>
<evidence type="ECO:0000313" key="4">
    <source>
        <dbReference type="Proteomes" id="UP000294853"/>
    </source>
</evidence>
<organism evidence="3 4">
    <name type="scientific">Nocardioides seonyuensis</name>
    <dbReference type="NCBI Taxonomy" id="2518371"/>
    <lineage>
        <taxon>Bacteria</taxon>
        <taxon>Bacillati</taxon>
        <taxon>Actinomycetota</taxon>
        <taxon>Actinomycetes</taxon>
        <taxon>Propionibacteriales</taxon>
        <taxon>Nocardioidaceae</taxon>
        <taxon>Nocardioides</taxon>
    </lineage>
</organism>
<name>A0A4P7IBM8_9ACTN</name>
<feature type="signal peptide" evidence="2">
    <location>
        <begin position="1"/>
        <end position="24"/>
    </location>
</feature>
<dbReference type="EMBL" id="CP038436">
    <property type="protein sequence ID" value="QBX54446.1"/>
    <property type="molecule type" value="Genomic_DNA"/>
</dbReference>
<dbReference type="AlphaFoldDB" id="A0A4P7IBM8"/>
<accession>A0A4P7IBM8</accession>
<feature type="region of interest" description="Disordered" evidence="1">
    <location>
        <begin position="21"/>
        <end position="82"/>
    </location>
</feature>
<evidence type="ECO:0000313" key="3">
    <source>
        <dbReference type="EMBL" id="QBX54446.1"/>
    </source>
</evidence>
<proteinExistence type="predicted"/>
<dbReference type="OrthoDB" id="3748691at2"/>
<gene>
    <name evidence="3" type="ORF">EXE58_02490</name>
</gene>